<dbReference type="Gene3D" id="3.40.50.720">
    <property type="entry name" value="NAD(P)-binding Rossmann-like Domain"/>
    <property type="match status" value="1"/>
</dbReference>
<dbReference type="AlphaFoldDB" id="A0A2H3BYZ7"/>
<organism evidence="2 3">
    <name type="scientific">Armillaria solidipes</name>
    <dbReference type="NCBI Taxonomy" id="1076256"/>
    <lineage>
        <taxon>Eukaryota</taxon>
        <taxon>Fungi</taxon>
        <taxon>Dikarya</taxon>
        <taxon>Basidiomycota</taxon>
        <taxon>Agaricomycotina</taxon>
        <taxon>Agaricomycetes</taxon>
        <taxon>Agaricomycetidae</taxon>
        <taxon>Agaricales</taxon>
        <taxon>Marasmiineae</taxon>
        <taxon>Physalacriaceae</taxon>
        <taxon>Armillaria</taxon>
    </lineage>
</organism>
<evidence type="ECO:0000313" key="3">
    <source>
        <dbReference type="Proteomes" id="UP000218334"/>
    </source>
</evidence>
<feature type="domain" description="CoA-binding" evidence="1">
    <location>
        <begin position="19"/>
        <end position="112"/>
    </location>
</feature>
<dbReference type="EMBL" id="KZ293418">
    <property type="protein sequence ID" value="PBK74830.1"/>
    <property type="molecule type" value="Genomic_DNA"/>
</dbReference>
<evidence type="ECO:0000313" key="2">
    <source>
        <dbReference type="EMBL" id="PBK74830.1"/>
    </source>
</evidence>
<protein>
    <submittedName>
        <fullName evidence="2">NAD-P-binding protein</fullName>
    </submittedName>
</protein>
<gene>
    <name evidence="2" type="ORF">ARMSODRAFT_928884</name>
</gene>
<dbReference type="InterPro" id="IPR036291">
    <property type="entry name" value="NAD(P)-bd_dom_sf"/>
</dbReference>
<evidence type="ECO:0000259" key="1">
    <source>
        <dbReference type="SMART" id="SM00881"/>
    </source>
</evidence>
<dbReference type="SUPFAM" id="SSF51735">
    <property type="entry name" value="NAD(P)-binding Rossmann-fold domains"/>
    <property type="match status" value="1"/>
</dbReference>
<dbReference type="SMART" id="SM00881">
    <property type="entry name" value="CoA_binding"/>
    <property type="match status" value="1"/>
</dbReference>
<reference evidence="3" key="1">
    <citation type="journal article" date="2017" name="Nat. Ecol. Evol.">
        <title>Genome expansion and lineage-specific genetic innovations in the forest pathogenic fungi Armillaria.</title>
        <authorList>
            <person name="Sipos G."/>
            <person name="Prasanna A.N."/>
            <person name="Walter M.C."/>
            <person name="O'Connor E."/>
            <person name="Balint B."/>
            <person name="Krizsan K."/>
            <person name="Kiss B."/>
            <person name="Hess J."/>
            <person name="Varga T."/>
            <person name="Slot J."/>
            <person name="Riley R."/>
            <person name="Boka B."/>
            <person name="Rigling D."/>
            <person name="Barry K."/>
            <person name="Lee J."/>
            <person name="Mihaltcheva S."/>
            <person name="LaButti K."/>
            <person name="Lipzen A."/>
            <person name="Waldron R."/>
            <person name="Moloney N.M."/>
            <person name="Sperisen C."/>
            <person name="Kredics L."/>
            <person name="Vagvoelgyi C."/>
            <person name="Patrignani A."/>
            <person name="Fitzpatrick D."/>
            <person name="Nagy I."/>
            <person name="Doyle S."/>
            <person name="Anderson J.B."/>
            <person name="Grigoriev I.V."/>
            <person name="Gueldener U."/>
            <person name="Muensterkoetter M."/>
            <person name="Nagy L.G."/>
        </authorList>
    </citation>
    <scope>NUCLEOTIDE SEQUENCE [LARGE SCALE GENOMIC DNA]</scope>
    <source>
        <strain evidence="3">28-4</strain>
    </source>
</reference>
<name>A0A2H3BYZ7_9AGAR</name>
<dbReference type="InterPro" id="IPR003781">
    <property type="entry name" value="CoA-bd"/>
</dbReference>
<dbReference type="PANTHER" id="PTHR33303:SF2">
    <property type="entry name" value="COA-BINDING DOMAIN-CONTAINING PROTEIN"/>
    <property type="match status" value="1"/>
</dbReference>
<dbReference type="STRING" id="1076256.A0A2H3BYZ7"/>
<dbReference type="PANTHER" id="PTHR33303">
    <property type="entry name" value="CYTOPLASMIC PROTEIN-RELATED"/>
    <property type="match status" value="1"/>
</dbReference>
<accession>A0A2H3BYZ7</accession>
<proteinExistence type="predicted"/>
<sequence>MLFHKIMSSESVRAIQKVFLSSPSFAVVGASKDQTKFGTKVLKWYQARDLDVKPVHPKESELEGIATVQKISELSAPDQTSISVITNAKITLGILKEAKELSVPALWLQPGAEDAAVVEYIKENGLADRVIYGGPCILVEGDGIRSQL</sequence>
<dbReference type="Proteomes" id="UP000218334">
    <property type="component" value="Unassembled WGS sequence"/>
</dbReference>
<dbReference type="Pfam" id="PF13380">
    <property type="entry name" value="CoA_binding_2"/>
    <property type="match status" value="1"/>
</dbReference>
<keyword evidence="3" id="KW-1185">Reference proteome</keyword>